<dbReference type="GO" id="GO:0016887">
    <property type="term" value="F:ATP hydrolysis activity"/>
    <property type="evidence" value="ECO:0007669"/>
    <property type="project" value="InterPro"/>
</dbReference>
<dbReference type="GO" id="GO:0005524">
    <property type="term" value="F:ATP binding"/>
    <property type="evidence" value="ECO:0007669"/>
    <property type="project" value="InterPro"/>
</dbReference>
<dbReference type="EMBL" id="FXXI01000008">
    <property type="protein sequence ID" value="SMS02145.1"/>
    <property type="molecule type" value="Genomic_DNA"/>
</dbReference>
<accession>A0A1Y6IWT6</accession>
<dbReference type="SUPFAM" id="SSF52540">
    <property type="entry name" value="P-loop containing nucleoside triphosphate hydrolases"/>
    <property type="match status" value="1"/>
</dbReference>
<dbReference type="FunFam" id="3.40.50.300:FF:002534">
    <property type="entry name" value="Putative RecF protein"/>
    <property type="match status" value="1"/>
</dbReference>
<gene>
    <name evidence="2" type="ORF">SBX37_21325</name>
    <name evidence="3" type="ORF">VIM7927_03463</name>
</gene>
<dbReference type="Proteomes" id="UP001283366">
    <property type="component" value="Unassembled WGS sequence"/>
</dbReference>
<dbReference type="GO" id="GO:0006302">
    <property type="term" value="P:double-strand break repair"/>
    <property type="evidence" value="ECO:0007669"/>
    <property type="project" value="TreeGrafter"/>
</dbReference>
<organism evidence="3 4">
    <name type="scientific">Vibrio mangrovi</name>
    <dbReference type="NCBI Taxonomy" id="474394"/>
    <lineage>
        <taxon>Bacteria</taxon>
        <taxon>Pseudomonadati</taxon>
        <taxon>Pseudomonadota</taxon>
        <taxon>Gammaproteobacteria</taxon>
        <taxon>Vibrionales</taxon>
        <taxon>Vibrionaceae</taxon>
        <taxon>Vibrio</taxon>
    </lineage>
</organism>
<name>A0A1Y6IWT6_9VIBR</name>
<dbReference type="AlphaFoldDB" id="A0A1Y6IWT6"/>
<sequence length="388" mass="43721">MLSTISINNYRSVRDLSFSLEQLNLITGANSSGKSNLYRALKLLSETAQHGVVNSLAAEGGLSSAFWAGPENFSQAMYTDEQPVQGIASKTVKRLKLGFATEHLSYAISLGLPIPSHSAFVLDPEIKHEAIWYGERYRPSTILAERKGPLLRIKDKSKWQVISQHVHSSVSLFDQINNPAIAPDIFLLREFIRSWRFYGDFRTDQNAPSRQPQIGTRTPVLHHEGNNLAAALQTIREQGDEQMLDTTIEDAFPRSRLEISRLDDGRFGIHFHQYGLLRPLSGAELSDGTLRFLLWIAVLLSPSPPPLMVLNEPETSLHPDLFPALARLIIQASKRTQVWVISHSHELIESIETLVPHSRIQLEKRLGETLITSQNQLNIPPWSWPDHR</sequence>
<dbReference type="EMBL" id="JAWRCO010000002">
    <property type="protein sequence ID" value="MDW6005415.1"/>
    <property type="molecule type" value="Genomic_DNA"/>
</dbReference>
<evidence type="ECO:0000259" key="1">
    <source>
        <dbReference type="Pfam" id="PF13304"/>
    </source>
</evidence>
<dbReference type="OrthoDB" id="104167at2"/>
<evidence type="ECO:0000313" key="3">
    <source>
        <dbReference type="EMBL" id="SMS02145.1"/>
    </source>
</evidence>
<dbReference type="InterPro" id="IPR003959">
    <property type="entry name" value="ATPase_AAA_core"/>
</dbReference>
<dbReference type="GO" id="GO:0000731">
    <property type="term" value="P:DNA synthesis involved in DNA repair"/>
    <property type="evidence" value="ECO:0007669"/>
    <property type="project" value="TreeGrafter"/>
</dbReference>
<proteinExistence type="predicted"/>
<feature type="domain" description="ATPase AAA-type core" evidence="1">
    <location>
        <begin position="23"/>
        <end position="348"/>
    </location>
</feature>
<evidence type="ECO:0000313" key="5">
    <source>
        <dbReference type="Proteomes" id="UP001283366"/>
    </source>
</evidence>
<reference evidence="2 5" key="2">
    <citation type="submission" date="2023-11" db="EMBL/GenBank/DDBJ databases">
        <title>Plant-associative lifestyle of Vibrio porteresiae and its evolutionary dynamics.</title>
        <authorList>
            <person name="Rameshkumar N."/>
            <person name="Kirti K."/>
        </authorList>
    </citation>
    <scope>NUCLEOTIDE SEQUENCE [LARGE SCALE GENOMIC DNA]</scope>
    <source>
        <strain evidence="2 5">MSSRF38</strain>
    </source>
</reference>
<dbReference type="InterPro" id="IPR027417">
    <property type="entry name" value="P-loop_NTPase"/>
</dbReference>
<dbReference type="Pfam" id="PF13304">
    <property type="entry name" value="AAA_21"/>
    <property type="match status" value="1"/>
</dbReference>
<dbReference type="PIRSF" id="PIRSF029347">
    <property type="entry name" value="RecF"/>
    <property type="match status" value="1"/>
</dbReference>
<protein>
    <submittedName>
        <fullName evidence="2">AAA family ATPase</fullName>
    </submittedName>
</protein>
<dbReference type="PANTHER" id="PTHR32182:SF25">
    <property type="entry name" value="SLR1056 PROTEIN"/>
    <property type="match status" value="1"/>
</dbReference>
<dbReference type="PANTHER" id="PTHR32182">
    <property type="entry name" value="DNA REPLICATION AND REPAIR PROTEIN RECF"/>
    <property type="match status" value="1"/>
</dbReference>
<dbReference type="RefSeq" id="WP_087482166.1">
    <property type="nucleotide sequence ID" value="NZ_AP024884.1"/>
</dbReference>
<evidence type="ECO:0000313" key="4">
    <source>
        <dbReference type="Proteomes" id="UP000196125"/>
    </source>
</evidence>
<dbReference type="InterPro" id="IPR014555">
    <property type="entry name" value="RecF-like"/>
</dbReference>
<keyword evidence="5" id="KW-1185">Reference proteome</keyword>
<evidence type="ECO:0000313" key="2">
    <source>
        <dbReference type="EMBL" id="MDW6005415.1"/>
    </source>
</evidence>
<dbReference type="Proteomes" id="UP000196125">
    <property type="component" value="Unassembled WGS sequence"/>
</dbReference>
<reference evidence="3 4" key="1">
    <citation type="submission" date="2017-05" db="EMBL/GenBank/DDBJ databases">
        <authorList>
            <person name="Song R."/>
            <person name="Chenine A.L."/>
            <person name="Ruprecht R.M."/>
        </authorList>
    </citation>
    <scope>NUCLEOTIDE SEQUENCE [LARGE SCALE GENOMIC DNA]</scope>
    <source>
        <strain evidence="3 4">CECT 7927</strain>
    </source>
</reference>
<dbReference type="Gene3D" id="3.40.50.300">
    <property type="entry name" value="P-loop containing nucleotide triphosphate hydrolases"/>
    <property type="match status" value="2"/>
</dbReference>
<dbReference type="FunFam" id="3.40.50.300:FF:002708">
    <property type="entry name" value="FeS assembly ATPase SufC"/>
    <property type="match status" value="1"/>
</dbReference>